<organism evidence="2 3">
    <name type="scientific">Meganyctiphanes norvegica</name>
    <name type="common">Northern krill</name>
    <name type="synonym">Thysanopoda norvegica</name>
    <dbReference type="NCBI Taxonomy" id="48144"/>
    <lineage>
        <taxon>Eukaryota</taxon>
        <taxon>Metazoa</taxon>
        <taxon>Ecdysozoa</taxon>
        <taxon>Arthropoda</taxon>
        <taxon>Crustacea</taxon>
        <taxon>Multicrustacea</taxon>
        <taxon>Malacostraca</taxon>
        <taxon>Eumalacostraca</taxon>
        <taxon>Eucarida</taxon>
        <taxon>Euphausiacea</taxon>
        <taxon>Euphausiidae</taxon>
        <taxon>Meganyctiphanes</taxon>
    </lineage>
</organism>
<feature type="compositionally biased region" description="Basic and acidic residues" evidence="1">
    <location>
        <begin position="190"/>
        <end position="199"/>
    </location>
</feature>
<feature type="compositionally biased region" description="Polar residues" evidence="1">
    <location>
        <begin position="598"/>
        <end position="612"/>
    </location>
</feature>
<dbReference type="EMBL" id="CAXKWB010004388">
    <property type="protein sequence ID" value="CAL4073647.1"/>
    <property type="molecule type" value="Genomic_DNA"/>
</dbReference>
<feature type="compositionally biased region" description="Basic residues" evidence="1">
    <location>
        <begin position="365"/>
        <end position="378"/>
    </location>
</feature>
<gene>
    <name evidence="2" type="ORF">MNOR_LOCUS9186</name>
</gene>
<feature type="non-terminal residue" evidence="2">
    <location>
        <position position="1"/>
    </location>
</feature>
<feature type="compositionally biased region" description="Polar residues" evidence="1">
    <location>
        <begin position="169"/>
        <end position="180"/>
    </location>
</feature>
<feature type="compositionally biased region" description="Low complexity" evidence="1">
    <location>
        <begin position="409"/>
        <end position="424"/>
    </location>
</feature>
<name>A0AAV2Q6H6_MEGNR</name>
<feature type="non-terminal residue" evidence="2">
    <location>
        <position position="767"/>
    </location>
</feature>
<feature type="region of interest" description="Disordered" evidence="1">
    <location>
        <begin position="571"/>
        <end position="667"/>
    </location>
</feature>
<accession>A0AAV2Q6H6</accession>
<feature type="compositionally biased region" description="Basic and acidic residues" evidence="1">
    <location>
        <begin position="456"/>
        <end position="488"/>
    </location>
</feature>
<evidence type="ECO:0000313" key="2">
    <source>
        <dbReference type="EMBL" id="CAL4073647.1"/>
    </source>
</evidence>
<keyword evidence="3" id="KW-1185">Reference proteome</keyword>
<comment type="caution">
    <text evidence="2">The sequence shown here is derived from an EMBL/GenBank/DDBJ whole genome shotgun (WGS) entry which is preliminary data.</text>
</comment>
<feature type="region of interest" description="Disordered" evidence="1">
    <location>
        <begin position="323"/>
        <end position="518"/>
    </location>
</feature>
<feature type="compositionally biased region" description="Polar residues" evidence="1">
    <location>
        <begin position="58"/>
        <end position="71"/>
    </location>
</feature>
<proteinExistence type="predicted"/>
<dbReference type="AlphaFoldDB" id="A0AAV2Q6H6"/>
<feature type="compositionally biased region" description="Basic and acidic residues" evidence="1">
    <location>
        <begin position="336"/>
        <end position="356"/>
    </location>
</feature>
<dbReference type="Proteomes" id="UP001497623">
    <property type="component" value="Unassembled WGS sequence"/>
</dbReference>
<feature type="compositionally biased region" description="Low complexity" evidence="1">
    <location>
        <begin position="201"/>
        <end position="221"/>
    </location>
</feature>
<sequence>DDTPLPKPSIDDIPLPKQSIDDIPLPKQSIDDIPLPKLSIDNINLSQSSIDDKPLSEPTVNDTQLSSQCIENTPLPPSPVDDTFLPPPTEIKGEELPSPPGLIDPDDIPIPKSKGYNLDFLENLDDPNYNPFETKTGVRTSPPHSPKGGRKLPPLKPAVKKKKVPPKVNSSTEGLTNSQDVPDIAIPVEQKSEVSEKEALNNIKNNNSNNSTNTNDNQSLNIDVNESIKSEDDNHVLEINFGDSPKKKPPPKKLGQKPKSSPAKKTPVKKPAVETNNNIIEDIKYDTEEEISVPKKGYNLDFLDNLDDPNFNPFETKTAIVNKFTANEKSSTKKSVKNDVTEPKNEDILDSEEKPKPKAVAPKKTPTKKGISVKKQPKAKVESKDSSVENLPENTSNDDLPELPKKGYNLDFLDNLDDPNFNPFESRTTVNNLEPLATSTPSKDTVDNSSISSNKTEIKAKKNLEEESKDSLDKETIKKEVGLEERQQECVSHSENVPEKKNNTESNNNIEKFKPTLTNTEEIKPTKVETSVESGVLKVSSVSEVVHLDSDEFSQLLVDEASRLAEELMNCSTDSGLPESRDSDDNTPLRVSKPITMADNTQVCDENVNPFQRRSKVNRSPPLGKRMSGIGSEAVEDDPFKPRHSLKIDSIPNERTESPSLDDDSGIALGSRFDLENHVNHSEAGPDIATGLTSSDLKCASQSDCDDGEFLDDTITDEEFQQSEAFFKEATDMENQLRKNLVSPMGSPPSYLGSSDTNSRNEKELKE</sequence>
<feature type="compositionally biased region" description="Basic and acidic residues" evidence="1">
    <location>
        <begin position="226"/>
        <end position="236"/>
    </location>
</feature>
<feature type="compositionally biased region" description="Basic residues" evidence="1">
    <location>
        <begin position="247"/>
        <end position="256"/>
    </location>
</feature>
<feature type="compositionally biased region" description="Polar residues" evidence="1">
    <location>
        <begin position="388"/>
        <end position="398"/>
    </location>
</feature>
<evidence type="ECO:0000313" key="3">
    <source>
        <dbReference type="Proteomes" id="UP001497623"/>
    </source>
</evidence>
<feature type="region of interest" description="Disordered" evidence="1">
    <location>
        <begin position="1"/>
        <end position="34"/>
    </location>
</feature>
<evidence type="ECO:0000256" key="1">
    <source>
        <dbReference type="SAM" id="MobiDB-lite"/>
    </source>
</evidence>
<feature type="compositionally biased region" description="Polar residues" evidence="1">
    <location>
        <begin position="425"/>
        <end position="455"/>
    </location>
</feature>
<feature type="compositionally biased region" description="Pro residues" evidence="1">
    <location>
        <begin position="74"/>
        <end position="89"/>
    </location>
</feature>
<feature type="region of interest" description="Disordered" evidence="1">
    <location>
        <begin position="47"/>
        <end position="278"/>
    </location>
</feature>
<feature type="region of interest" description="Disordered" evidence="1">
    <location>
        <begin position="739"/>
        <end position="767"/>
    </location>
</feature>
<reference evidence="2 3" key="1">
    <citation type="submission" date="2024-05" db="EMBL/GenBank/DDBJ databases">
        <authorList>
            <person name="Wallberg A."/>
        </authorList>
    </citation>
    <scope>NUCLEOTIDE SEQUENCE [LARGE SCALE GENOMIC DNA]</scope>
</reference>
<protein>
    <submittedName>
        <fullName evidence="2">Uncharacterized protein</fullName>
    </submittedName>
</protein>
<feature type="compositionally biased region" description="Polar residues" evidence="1">
    <location>
        <begin position="504"/>
        <end position="518"/>
    </location>
</feature>